<protein>
    <submittedName>
        <fullName evidence="1">Uncharacterized protein</fullName>
    </submittedName>
</protein>
<organism evidence="1 2">
    <name type="scientific">Methanoculleus chikugoensis</name>
    <dbReference type="NCBI Taxonomy" id="118126"/>
    <lineage>
        <taxon>Archaea</taxon>
        <taxon>Methanobacteriati</taxon>
        <taxon>Methanobacteriota</taxon>
        <taxon>Stenosarchaea group</taxon>
        <taxon>Methanomicrobia</taxon>
        <taxon>Methanomicrobiales</taxon>
        <taxon>Methanomicrobiaceae</taxon>
        <taxon>Methanoculleus</taxon>
    </lineage>
</organism>
<dbReference type="EMBL" id="AP019781">
    <property type="protein sequence ID" value="BBL67638.1"/>
    <property type="molecule type" value="Genomic_DNA"/>
</dbReference>
<dbReference type="Proteomes" id="UP000824969">
    <property type="component" value="Chromosome"/>
</dbReference>
<keyword evidence="2" id="KW-1185">Reference proteome</keyword>
<name>A0ABM7H4D6_9EURY</name>
<evidence type="ECO:0000313" key="1">
    <source>
        <dbReference type="EMBL" id="BBL67638.1"/>
    </source>
</evidence>
<evidence type="ECO:0000313" key="2">
    <source>
        <dbReference type="Proteomes" id="UP000824969"/>
    </source>
</evidence>
<reference evidence="1 2" key="1">
    <citation type="submission" date="2019-06" db="EMBL/GenBank/DDBJ databases">
        <title>Complete genome sequence of Methanoculleus chikugoensis strain MG62.</title>
        <authorList>
            <person name="Asakawa S."/>
            <person name="Dianou D."/>
        </authorList>
    </citation>
    <scope>NUCLEOTIDE SEQUENCE [LARGE SCALE GENOMIC DNA]</scope>
    <source>
        <strain evidence="1 2">MG62</strain>
    </source>
</reference>
<sequence length="176" mass="20317">MLKIAADILAHIPETTFFIGGPSYGNDEELQQMMIPLREKYGTRFHFHLGYVGRNMAQRLTEDCHIGLLFIDPETTYWIKSSPNKLYEYLRCGAIPVMRASIESPESVSSCSLLFDRYTPEEEIVSSLRDLATDPERCRRMMEDALTLSAQFTFNTVGPEYFRLYNRLWNGRSSPL</sequence>
<accession>A0ABM7H4D6</accession>
<gene>
    <name evidence="1" type="ORF">MchiMG62_08190</name>
</gene>
<proteinExistence type="predicted"/>